<accession>A0AC35FBK2</accession>
<organism evidence="1 2">
    <name type="scientific">Panagrolaimus sp. PS1159</name>
    <dbReference type="NCBI Taxonomy" id="55785"/>
    <lineage>
        <taxon>Eukaryota</taxon>
        <taxon>Metazoa</taxon>
        <taxon>Ecdysozoa</taxon>
        <taxon>Nematoda</taxon>
        <taxon>Chromadorea</taxon>
        <taxon>Rhabditida</taxon>
        <taxon>Tylenchina</taxon>
        <taxon>Panagrolaimomorpha</taxon>
        <taxon>Panagrolaimoidea</taxon>
        <taxon>Panagrolaimidae</taxon>
        <taxon>Panagrolaimus</taxon>
    </lineage>
</organism>
<reference evidence="2" key="1">
    <citation type="submission" date="2022-11" db="UniProtKB">
        <authorList>
            <consortium name="WormBaseParasite"/>
        </authorList>
    </citation>
    <scope>IDENTIFICATION</scope>
</reference>
<dbReference type="Proteomes" id="UP000887580">
    <property type="component" value="Unplaced"/>
</dbReference>
<dbReference type="WBParaSite" id="PS1159_v2.g15903.t1">
    <property type="protein sequence ID" value="PS1159_v2.g15903.t1"/>
    <property type="gene ID" value="PS1159_v2.g15903"/>
</dbReference>
<sequence length="308" mass="35542">PLDEGLTNILSYILKVTQPNTPLKQAVANADFVCFRGTLIALAVTPYSKNDTGFKFVIKKFHGVFFIMQLDTDAILKERENESKRLKFLTYWGQKFETFIFAAKGEIPDTKSPVSTWIETLGCFSMTLSPRTLERPLNVFYVAEIDGLDKSTGKYIEAKTTDKLNFAKSYAPNKYLKWWIQCYFAGIDKIILGTRTNNGIVKKLEWIKLHDIQHKFRLHWDPNVCMQSVYRILESVRNFYDKNGENGEMLVIERKPNSKSIHYSKVSANEYPVLSSEFCKFFDCGQANPLSFNEGENWRPPPPKKEKL</sequence>
<proteinExistence type="predicted"/>
<name>A0AC35FBK2_9BILA</name>
<evidence type="ECO:0000313" key="1">
    <source>
        <dbReference type="Proteomes" id="UP000887580"/>
    </source>
</evidence>
<protein>
    <submittedName>
        <fullName evidence="2">Decapping nuclease</fullName>
    </submittedName>
</protein>
<evidence type="ECO:0000313" key="2">
    <source>
        <dbReference type="WBParaSite" id="PS1159_v2.g15903.t1"/>
    </source>
</evidence>